<dbReference type="GO" id="GO:0008270">
    <property type="term" value="F:zinc ion binding"/>
    <property type="evidence" value="ECO:0007669"/>
    <property type="project" value="UniProtKB-KW"/>
</dbReference>
<evidence type="ECO:0000313" key="5">
    <source>
        <dbReference type="Proteomes" id="UP000307749"/>
    </source>
</evidence>
<dbReference type="InterPro" id="IPR007527">
    <property type="entry name" value="Znf_SWIM"/>
</dbReference>
<dbReference type="STRING" id="993689.GCA_002077135_01987"/>
<evidence type="ECO:0000256" key="1">
    <source>
        <dbReference type="PROSITE-ProRule" id="PRU00325"/>
    </source>
</evidence>
<dbReference type="EMBL" id="MWQO01000017">
    <property type="protein sequence ID" value="THD10980.1"/>
    <property type="molecule type" value="Genomic_DNA"/>
</dbReference>
<keyword evidence="1" id="KW-0862">Zinc</keyword>
<evidence type="ECO:0000313" key="4">
    <source>
        <dbReference type="EMBL" id="THD10980.1"/>
    </source>
</evidence>
<dbReference type="PROSITE" id="PS50966">
    <property type="entry name" value="ZF_SWIM"/>
    <property type="match status" value="1"/>
</dbReference>
<sequence length="602" mass="65825">MPVGAIEAAPDLRDTELRKLAGGAAFARGRDYWRMRRIHIDAQSAEALSGWAQGSRRYALWLRREAAGWRWDCACPAADDGSFCKHLVAAALTAREGLSPAQPESDRDADEPGAAVHLRQRPVVEADDCSERVKEVERLARVERARDLTTGPGQGDQPRTQMPSAASNLAAFLHAQPAQCLAGWLLELAAADDAIDKRLRLHQVAADPAQLKSAMGKLLSPGGFLDYRGGLRYALRLDGLVDALRQRLGEDPAHVRELCADALARLFKVYANSDDSAGAIGDRLADLAALLVHSCAASPPPPAWAKTLHKLQRADGWGLLPLNDFWDVLGTQGQSIYAKRVLDAFASLPPPDEHSRYEPEVFATCRMTEALARASGDFDLLQRVLRRDLRYPVQYLAVLASLRAADRAREAQAWCEAAVRKFPRDADLREALAECLQDAGLEDEALLQSWQAFELHPAATRWDALKRRAAEAWPEWRARALAHVAALSHHSATQHIGLLLHDGDLAAAQALAADSAVMSVRLVELARALQSAQPEAAGALYLRAVEADLPQAGATHYAGLVSLLQRASRLLPEARWQPALARIKLEYARRPKLMALLREAGL</sequence>
<evidence type="ECO:0000256" key="2">
    <source>
        <dbReference type="SAM" id="MobiDB-lite"/>
    </source>
</evidence>
<comment type="caution">
    <text evidence="4">The sequence shown here is derived from an EMBL/GenBank/DDBJ whole genome shotgun (WGS) entry which is preliminary data.</text>
</comment>
<accession>A0A4S3KQ12</accession>
<feature type="region of interest" description="Disordered" evidence="2">
    <location>
        <begin position="97"/>
        <end position="119"/>
    </location>
</feature>
<keyword evidence="5" id="KW-1185">Reference proteome</keyword>
<dbReference type="InterPro" id="IPR011990">
    <property type="entry name" value="TPR-like_helical_dom_sf"/>
</dbReference>
<keyword evidence="1" id="KW-0863">Zinc-finger</keyword>
<gene>
    <name evidence="4" type="ORF">B1806_05420</name>
</gene>
<protein>
    <recommendedName>
        <fullName evidence="3">SWIM-type domain-containing protein</fullName>
    </recommendedName>
</protein>
<proteinExistence type="predicted"/>
<reference evidence="4 5" key="1">
    <citation type="submission" date="2017-02" db="EMBL/GenBank/DDBJ databases">
        <title>Whole genome sequencing of Metallibacterium scheffleri DSM 24874 (T).</title>
        <authorList>
            <person name="Kumar S."/>
            <person name="Patil P."/>
            <person name="Patil P.B."/>
        </authorList>
    </citation>
    <scope>NUCLEOTIDE SEQUENCE [LARGE SCALE GENOMIC DNA]</scope>
    <source>
        <strain evidence="4 5">DSM 24874</strain>
    </source>
</reference>
<feature type="domain" description="SWIM-type" evidence="3">
    <location>
        <begin position="58"/>
        <end position="95"/>
    </location>
</feature>
<organism evidence="4 5">
    <name type="scientific">Metallibacterium scheffleri</name>
    <dbReference type="NCBI Taxonomy" id="993689"/>
    <lineage>
        <taxon>Bacteria</taxon>
        <taxon>Pseudomonadati</taxon>
        <taxon>Pseudomonadota</taxon>
        <taxon>Gammaproteobacteria</taxon>
        <taxon>Lysobacterales</taxon>
        <taxon>Rhodanobacteraceae</taxon>
        <taxon>Metallibacterium</taxon>
    </lineage>
</organism>
<evidence type="ECO:0000259" key="3">
    <source>
        <dbReference type="PROSITE" id="PS50966"/>
    </source>
</evidence>
<keyword evidence="1" id="KW-0479">Metal-binding</keyword>
<dbReference type="AlphaFoldDB" id="A0A4S3KQ12"/>
<dbReference type="Proteomes" id="UP000307749">
    <property type="component" value="Unassembled WGS sequence"/>
</dbReference>
<dbReference type="SUPFAM" id="SSF48452">
    <property type="entry name" value="TPR-like"/>
    <property type="match status" value="1"/>
</dbReference>
<name>A0A4S3KQ12_9GAMM</name>